<name>C5BP88_TERTT</name>
<feature type="transmembrane region" description="Helical" evidence="1">
    <location>
        <begin position="15"/>
        <end position="37"/>
    </location>
</feature>
<dbReference type="HOGENOM" id="CLU_3206322_0_0_6"/>
<keyword evidence="3" id="KW-1185">Reference proteome</keyword>
<proteinExistence type="predicted"/>
<keyword evidence="1" id="KW-0812">Transmembrane</keyword>
<dbReference type="AlphaFoldDB" id="C5BP88"/>
<evidence type="ECO:0000256" key="1">
    <source>
        <dbReference type="SAM" id="Phobius"/>
    </source>
</evidence>
<organism evidence="2 3">
    <name type="scientific">Teredinibacter turnerae (strain ATCC 39867 / T7901)</name>
    <dbReference type="NCBI Taxonomy" id="377629"/>
    <lineage>
        <taxon>Bacteria</taxon>
        <taxon>Pseudomonadati</taxon>
        <taxon>Pseudomonadota</taxon>
        <taxon>Gammaproteobacteria</taxon>
        <taxon>Cellvibrionales</taxon>
        <taxon>Cellvibrionaceae</taxon>
        <taxon>Teredinibacter</taxon>
    </lineage>
</organism>
<sequence length="45" mass="5151">MKREYEITGYTAEQFALLASAWIETLIAIGLITRLAIRAPRERVD</sequence>
<dbReference type="KEGG" id="ttu:TERTU_3111"/>
<protein>
    <submittedName>
        <fullName evidence="2">Uncharacterized protein</fullName>
    </submittedName>
</protein>
<gene>
    <name evidence="2" type="ordered locus">TERTU_3111</name>
</gene>
<evidence type="ECO:0000313" key="3">
    <source>
        <dbReference type="Proteomes" id="UP000009080"/>
    </source>
</evidence>
<reference evidence="2 3" key="1">
    <citation type="journal article" date="2009" name="PLoS ONE">
        <title>The complete genome of Teredinibacter turnerae T7901: an intracellular endosymbiont of marine wood-boring bivalves (shipworms).</title>
        <authorList>
            <person name="Yang J.C."/>
            <person name="Madupu R."/>
            <person name="Durkin A.S."/>
            <person name="Ekborg N.A."/>
            <person name="Pedamallu C.S."/>
            <person name="Hostetler J.B."/>
            <person name="Radune D."/>
            <person name="Toms B.S."/>
            <person name="Henrissat B."/>
            <person name="Coutinho P.M."/>
            <person name="Schwarz S."/>
            <person name="Field L."/>
            <person name="Trindade-Silva A.E."/>
            <person name="Soares C.A.G."/>
            <person name="Elshahawi S."/>
            <person name="Hanora A."/>
            <person name="Schmidt E.W."/>
            <person name="Haygood M.G."/>
            <person name="Posfai J."/>
            <person name="Benner J."/>
            <person name="Madinger C."/>
            <person name="Nove J."/>
            <person name="Anton B."/>
            <person name="Chaudhary K."/>
            <person name="Foster J."/>
            <person name="Holman A."/>
            <person name="Kumar S."/>
            <person name="Lessard P.A."/>
            <person name="Luyten Y.A."/>
            <person name="Slatko B."/>
            <person name="Wood N."/>
            <person name="Wu B."/>
            <person name="Teplitski M."/>
            <person name="Mougous J.D."/>
            <person name="Ward N."/>
            <person name="Eisen J.A."/>
            <person name="Badger J.H."/>
            <person name="Distel D.L."/>
        </authorList>
    </citation>
    <scope>NUCLEOTIDE SEQUENCE [LARGE SCALE GENOMIC DNA]</scope>
    <source>
        <strain evidence="3">ATCC 39867 / T7901</strain>
    </source>
</reference>
<dbReference type="EMBL" id="CP001614">
    <property type="protein sequence ID" value="ACR11392.1"/>
    <property type="molecule type" value="Genomic_DNA"/>
</dbReference>
<keyword evidence="1" id="KW-1133">Transmembrane helix</keyword>
<evidence type="ECO:0000313" key="2">
    <source>
        <dbReference type="EMBL" id="ACR11392.1"/>
    </source>
</evidence>
<accession>C5BP88</accession>
<keyword evidence="1" id="KW-0472">Membrane</keyword>
<dbReference type="Proteomes" id="UP000009080">
    <property type="component" value="Chromosome"/>
</dbReference>